<dbReference type="WBParaSite" id="BTMF_0000145801-mRNA-1">
    <property type="protein sequence ID" value="BTMF_0000145801-mRNA-1"/>
    <property type="gene ID" value="BTMF_0000145801"/>
</dbReference>
<feature type="region of interest" description="Disordered" evidence="1">
    <location>
        <begin position="85"/>
        <end position="107"/>
    </location>
</feature>
<sequence>MFLVDYGWFKWVLTNDVVDISTMDKSDPIRNLPVAMIHCREDTTSPVHAKDLFKGADCEIIIKGNAMNTDMYTVDLVGPFFTSNRTGGTSSEQRPINARGTVPDNERETEMVSSCRKLVTENCQRQLMTPMMMEALNIVRRGLAQQPQNFWYNFDSQRYFKTYLQFAVCPLKVGQKVLFRSNLYSNPFSMAMPMMMPVIFPVMLPMSVPNNNLQSAGDNFAVRPQKTMTNNFEGVNFSNNNARARSGVHATNNKRSPKTDYVQKNRARFQSNNSQPENELFRNDFSARNGFDVGTSDKVKQLPRNSCEKANDDDLSWDLPPKYAKRRTFPRNSDGNAQKNQLTAWEKDAAADRDVHNEQGNNPSGSGV</sequence>
<dbReference type="EMBL" id="UZAG01000500">
    <property type="protein sequence ID" value="VDO08649.1"/>
    <property type="molecule type" value="Genomic_DNA"/>
</dbReference>
<feature type="compositionally biased region" description="Polar residues" evidence="1">
    <location>
        <begin position="330"/>
        <end position="343"/>
    </location>
</feature>
<feature type="region of interest" description="Disordered" evidence="1">
    <location>
        <begin position="236"/>
        <end position="262"/>
    </location>
</feature>
<gene>
    <name evidence="2" type="ORF">BTMF_LOCUS800</name>
</gene>
<evidence type="ECO:0000313" key="2">
    <source>
        <dbReference type="EMBL" id="VDO08649.1"/>
    </source>
</evidence>
<dbReference type="Proteomes" id="UP000280834">
    <property type="component" value="Unassembled WGS sequence"/>
</dbReference>
<reference evidence="4" key="1">
    <citation type="submission" date="2017-02" db="UniProtKB">
        <authorList>
            <consortium name="WormBaseParasite"/>
        </authorList>
    </citation>
    <scope>IDENTIFICATION</scope>
</reference>
<keyword evidence="3" id="KW-1185">Reference proteome</keyword>
<evidence type="ECO:0000313" key="4">
    <source>
        <dbReference type="WBParaSite" id="BTMF_0000145801-mRNA-1"/>
    </source>
</evidence>
<feature type="compositionally biased region" description="Polar residues" evidence="1">
    <location>
        <begin position="85"/>
        <end position="94"/>
    </location>
</feature>
<feature type="compositionally biased region" description="Polar residues" evidence="1">
    <location>
        <begin position="358"/>
        <end position="368"/>
    </location>
</feature>
<feature type="region of interest" description="Disordered" evidence="1">
    <location>
        <begin position="292"/>
        <end position="368"/>
    </location>
</feature>
<evidence type="ECO:0000256" key="1">
    <source>
        <dbReference type="SAM" id="MobiDB-lite"/>
    </source>
</evidence>
<reference evidence="2 3" key="2">
    <citation type="submission" date="2018-11" db="EMBL/GenBank/DDBJ databases">
        <authorList>
            <consortium name="Pathogen Informatics"/>
        </authorList>
    </citation>
    <scope>NUCLEOTIDE SEQUENCE [LARGE SCALE GENOMIC DNA]</scope>
</reference>
<protein>
    <submittedName>
        <fullName evidence="4">Tudor domain-containing protein</fullName>
    </submittedName>
</protein>
<accession>A0A0R3Q568</accession>
<dbReference type="AlphaFoldDB" id="A0A0R3Q568"/>
<name>A0A0R3Q568_9BILA</name>
<feature type="compositionally biased region" description="Basic and acidic residues" evidence="1">
    <location>
        <begin position="295"/>
        <end position="312"/>
    </location>
</feature>
<evidence type="ECO:0000313" key="3">
    <source>
        <dbReference type="Proteomes" id="UP000280834"/>
    </source>
</evidence>
<dbReference type="STRING" id="42155.A0A0R3Q568"/>
<feature type="compositionally biased region" description="Basic and acidic residues" evidence="1">
    <location>
        <begin position="345"/>
        <end position="357"/>
    </location>
</feature>
<organism evidence="4">
    <name type="scientific">Brugia timori</name>
    <dbReference type="NCBI Taxonomy" id="42155"/>
    <lineage>
        <taxon>Eukaryota</taxon>
        <taxon>Metazoa</taxon>
        <taxon>Ecdysozoa</taxon>
        <taxon>Nematoda</taxon>
        <taxon>Chromadorea</taxon>
        <taxon>Rhabditida</taxon>
        <taxon>Spirurina</taxon>
        <taxon>Spiruromorpha</taxon>
        <taxon>Filarioidea</taxon>
        <taxon>Onchocercidae</taxon>
        <taxon>Brugia</taxon>
    </lineage>
</organism>
<proteinExistence type="predicted"/>